<comment type="similarity">
    <text evidence="5">Belongs to the adenylate kinase family.</text>
</comment>
<reference evidence="7 8" key="1">
    <citation type="journal article" date="2016" name="Nat. Commun.">
        <title>Thousands of microbial genomes shed light on interconnected biogeochemical processes in an aquifer system.</title>
        <authorList>
            <person name="Anantharaman K."/>
            <person name="Brown C.T."/>
            <person name="Hug L.A."/>
            <person name="Sharon I."/>
            <person name="Castelle C.J."/>
            <person name="Probst A.J."/>
            <person name="Thomas B.C."/>
            <person name="Singh A."/>
            <person name="Wilkins M.J."/>
            <person name="Karaoz U."/>
            <person name="Brodie E.L."/>
            <person name="Williams K.H."/>
            <person name="Hubbard S.S."/>
            <person name="Banfield J.F."/>
        </authorList>
    </citation>
    <scope>NUCLEOTIDE SEQUENCE [LARGE SCALE GENOMIC DNA]</scope>
</reference>
<accession>A0A1G2PKU4</accession>
<keyword evidence="6" id="KW-0067">ATP-binding</keyword>
<evidence type="ECO:0000313" key="7">
    <source>
        <dbReference type="EMBL" id="OHA48944.1"/>
    </source>
</evidence>
<dbReference type="EMBL" id="MHSS01000002">
    <property type="protein sequence ID" value="OHA48944.1"/>
    <property type="molecule type" value="Genomic_DNA"/>
</dbReference>
<protein>
    <recommendedName>
        <fullName evidence="6">Adenylate kinase</fullName>
        <ecNumber evidence="6">2.7.4.3</ecNumber>
    </recommendedName>
</protein>
<comment type="catalytic activity">
    <reaction evidence="6">
        <text>AMP + ATP = 2 ADP</text>
        <dbReference type="Rhea" id="RHEA:12973"/>
        <dbReference type="ChEBI" id="CHEBI:30616"/>
        <dbReference type="ChEBI" id="CHEBI:456215"/>
        <dbReference type="ChEBI" id="CHEBI:456216"/>
        <dbReference type="EC" id="2.7.4.3"/>
    </reaction>
</comment>
<evidence type="ECO:0000256" key="4">
    <source>
        <dbReference type="ARBA" id="ARBA00022777"/>
    </source>
</evidence>
<dbReference type="PANTHER" id="PTHR23359">
    <property type="entry name" value="NUCLEOTIDE KINASE"/>
    <property type="match status" value="1"/>
</dbReference>
<evidence type="ECO:0000256" key="1">
    <source>
        <dbReference type="ARBA" id="ARBA00022679"/>
    </source>
</evidence>
<dbReference type="GO" id="GO:0004017">
    <property type="term" value="F:AMP kinase activity"/>
    <property type="evidence" value="ECO:0007669"/>
    <property type="project" value="UniProtKB-EC"/>
</dbReference>
<evidence type="ECO:0000256" key="5">
    <source>
        <dbReference type="RuleBase" id="RU003330"/>
    </source>
</evidence>
<comment type="caution">
    <text evidence="7">The sequence shown here is derived from an EMBL/GenBank/DDBJ whole genome shotgun (WGS) entry which is preliminary data.</text>
</comment>
<evidence type="ECO:0000256" key="6">
    <source>
        <dbReference type="RuleBase" id="RU003331"/>
    </source>
</evidence>
<proteinExistence type="inferred from homology"/>
<name>A0A1G2PKU4_9BACT</name>
<evidence type="ECO:0000256" key="3">
    <source>
        <dbReference type="ARBA" id="ARBA00022741"/>
    </source>
</evidence>
<gene>
    <name evidence="7" type="ORF">A2806_04605</name>
</gene>
<keyword evidence="2" id="KW-0545">Nucleotide biosynthesis</keyword>
<dbReference type="Pfam" id="PF00406">
    <property type="entry name" value="ADK"/>
    <property type="match status" value="1"/>
</dbReference>
<dbReference type="GO" id="GO:0005524">
    <property type="term" value="F:ATP binding"/>
    <property type="evidence" value="ECO:0007669"/>
    <property type="project" value="UniProtKB-KW"/>
</dbReference>
<evidence type="ECO:0000256" key="2">
    <source>
        <dbReference type="ARBA" id="ARBA00022727"/>
    </source>
</evidence>
<dbReference type="EC" id="2.7.4.3" evidence="6"/>
<sequence>MQKAVIIFGPPGAGKGTQAEMFADAFGFLHLETSRIIEEALATHDSTEYIIAGKSYTYGQEKENFDKGILVEPEVVVHWMVEAIRSHARAGKSIVFSGSPRTLFEAEHLYPVLHECFGGNGFFCFHLTVPPDLSVSRNMRRRICVACRLPHEPNKTVLECTRCRGSLVTRGELDSHTSLRKRLEEFEKRTLPGIYHFEDQGRAVSRLDGSRPPDDVFRHLCALLGLV</sequence>
<dbReference type="PRINTS" id="PR00094">
    <property type="entry name" value="ADENYLTKNASE"/>
</dbReference>
<dbReference type="Gene3D" id="3.40.50.300">
    <property type="entry name" value="P-loop containing nucleotide triphosphate hydrolases"/>
    <property type="match status" value="1"/>
</dbReference>
<comment type="subcellular location">
    <subcellularLocation>
        <location evidence="6">Cytoplasm</location>
    </subcellularLocation>
</comment>
<keyword evidence="4 5" id="KW-0418">Kinase</keyword>
<keyword evidence="1 5" id="KW-0808">Transferase</keyword>
<dbReference type="CDD" id="cd01428">
    <property type="entry name" value="ADK"/>
    <property type="match status" value="1"/>
</dbReference>
<comment type="subunit">
    <text evidence="6">Monomer.</text>
</comment>
<organism evidence="7 8">
    <name type="scientific">Candidatus Terrybacteria bacterium RIFCSPHIGHO2_01_FULL_48_17</name>
    <dbReference type="NCBI Taxonomy" id="1802362"/>
    <lineage>
        <taxon>Bacteria</taxon>
        <taxon>Candidatus Terryibacteriota</taxon>
    </lineage>
</organism>
<evidence type="ECO:0000313" key="8">
    <source>
        <dbReference type="Proteomes" id="UP000177629"/>
    </source>
</evidence>
<dbReference type="SUPFAM" id="SSF52540">
    <property type="entry name" value="P-loop containing nucleoside triphosphate hydrolases"/>
    <property type="match status" value="1"/>
</dbReference>
<dbReference type="STRING" id="1802362.A2806_04605"/>
<dbReference type="GO" id="GO:0005737">
    <property type="term" value="C:cytoplasm"/>
    <property type="evidence" value="ECO:0007669"/>
    <property type="project" value="UniProtKB-SubCell"/>
</dbReference>
<keyword evidence="3 6" id="KW-0547">Nucleotide-binding</keyword>
<dbReference type="InterPro" id="IPR000850">
    <property type="entry name" value="Adenylat/UMP-CMP_kin"/>
</dbReference>
<dbReference type="InterPro" id="IPR027417">
    <property type="entry name" value="P-loop_NTPase"/>
</dbReference>
<dbReference type="Proteomes" id="UP000177629">
    <property type="component" value="Unassembled WGS sequence"/>
</dbReference>
<dbReference type="AlphaFoldDB" id="A0A1G2PKU4"/>